<organism evidence="1 2">
    <name type="scientific">Streblomastix strix</name>
    <dbReference type="NCBI Taxonomy" id="222440"/>
    <lineage>
        <taxon>Eukaryota</taxon>
        <taxon>Metamonada</taxon>
        <taxon>Preaxostyla</taxon>
        <taxon>Oxymonadida</taxon>
        <taxon>Streblomastigidae</taxon>
        <taxon>Streblomastix</taxon>
    </lineage>
</organism>
<name>A0A5J4W9L2_9EUKA</name>
<dbReference type="Proteomes" id="UP000324800">
    <property type="component" value="Unassembled WGS sequence"/>
</dbReference>
<comment type="caution">
    <text evidence="1">The sequence shown here is derived from an EMBL/GenBank/DDBJ whole genome shotgun (WGS) entry which is preliminary data.</text>
</comment>
<protein>
    <submittedName>
        <fullName evidence="1">Uncharacterized protein</fullName>
    </submittedName>
</protein>
<accession>A0A5J4W9L2</accession>
<gene>
    <name evidence="1" type="ORF">EZS28_013116</name>
</gene>
<evidence type="ECO:0000313" key="1">
    <source>
        <dbReference type="EMBL" id="KAA6391356.1"/>
    </source>
</evidence>
<evidence type="ECO:0000313" key="2">
    <source>
        <dbReference type="Proteomes" id="UP000324800"/>
    </source>
</evidence>
<dbReference type="AlphaFoldDB" id="A0A5J4W9L2"/>
<proteinExistence type="predicted"/>
<reference evidence="1 2" key="1">
    <citation type="submission" date="2019-03" db="EMBL/GenBank/DDBJ databases">
        <title>Single cell metagenomics reveals metabolic interactions within the superorganism composed of flagellate Streblomastix strix and complex community of Bacteroidetes bacteria on its surface.</title>
        <authorList>
            <person name="Treitli S.C."/>
            <person name="Kolisko M."/>
            <person name="Husnik F."/>
            <person name="Keeling P."/>
            <person name="Hampl V."/>
        </authorList>
    </citation>
    <scope>NUCLEOTIDE SEQUENCE [LARGE SCALE GENOMIC DNA]</scope>
    <source>
        <strain evidence="1">ST1C</strain>
    </source>
</reference>
<sequence length="97" mass="11005">MLIQDEEYQDDGFVVEDVESIIHLSIQEIMFAQAAERSLSDQRSQGFTRLNVVNAMIGAVEDRMNNHLAIGRYTRIQNNNQRGRGRGRGRGILRSNG</sequence>
<dbReference type="EMBL" id="SNRW01002906">
    <property type="protein sequence ID" value="KAA6391356.1"/>
    <property type="molecule type" value="Genomic_DNA"/>
</dbReference>